<organism evidence="1 2">
    <name type="scientific">Rotaria sordida</name>
    <dbReference type="NCBI Taxonomy" id="392033"/>
    <lineage>
        <taxon>Eukaryota</taxon>
        <taxon>Metazoa</taxon>
        <taxon>Spiralia</taxon>
        <taxon>Gnathifera</taxon>
        <taxon>Rotifera</taxon>
        <taxon>Eurotatoria</taxon>
        <taxon>Bdelloidea</taxon>
        <taxon>Philodinida</taxon>
        <taxon>Philodinidae</taxon>
        <taxon>Rotaria</taxon>
    </lineage>
</organism>
<dbReference type="AlphaFoldDB" id="A0A820P5Y1"/>
<evidence type="ECO:0000313" key="2">
    <source>
        <dbReference type="Proteomes" id="UP000663874"/>
    </source>
</evidence>
<dbReference type="EMBL" id="CAJOBE010066534">
    <property type="protein sequence ID" value="CAF4403111.1"/>
    <property type="molecule type" value="Genomic_DNA"/>
</dbReference>
<evidence type="ECO:0000313" key="1">
    <source>
        <dbReference type="EMBL" id="CAF4403111.1"/>
    </source>
</evidence>
<sequence>FKNLLPTTDDDVLLTKKIKTEAEKAKEEEVYIEWLKEQKTSSLN</sequence>
<gene>
    <name evidence="1" type="ORF">FNK824_LOCUS44020</name>
</gene>
<feature type="non-terminal residue" evidence="1">
    <location>
        <position position="1"/>
    </location>
</feature>
<dbReference type="Proteomes" id="UP000663874">
    <property type="component" value="Unassembled WGS sequence"/>
</dbReference>
<protein>
    <submittedName>
        <fullName evidence="1">Uncharacterized protein</fullName>
    </submittedName>
</protein>
<name>A0A820P5Y1_9BILA</name>
<comment type="caution">
    <text evidence="1">The sequence shown here is derived from an EMBL/GenBank/DDBJ whole genome shotgun (WGS) entry which is preliminary data.</text>
</comment>
<reference evidence="1" key="1">
    <citation type="submission" date="2021-02" db="EMBL/GenBank/DDBJ databases">
        <authorList>
            <person name="Nowell W R."/>
        </authorList>
    </citation>
    <scope>NUCLEOTIDE SEQUENCE</scope>
</reference>
<proteinExistence type="predicted"/>
<accession>A0A820P5Y1</accession>